<proteinExistence type="predicted"/>
<evidence type="ECO:0000313" key="3">
    <source>
        <dbReference type="EMBL" id="KAE8346213.1"/>
    </source>
</evidence>
<evidence type="ECO:0000256" key="1">
    <source>
        <dbReference type="SAM" id="MobiDB-lite"/>
    </source>
</evidence>
<feature type="compositionally biased region" description="Polar residues" evidence="1">
    <location>
        <begin position="299"/>
        <end position="345"/>
    </location>
</feature>
<dbReference type="Proteomes" id="UP000325558">
    <property type="component" value="Unassembled WGS sequence"/>
</dbReference>
<feature type="compositionally biased region" description="Polar residues" evidence="1">
    <location>
        <begin position="355"/>
        <end position="366"/>
    </location>
</feature>
<keyword evidence="2" id="KW-0812">Transmembrane</keyword>
<keyword evidence="2" id="KW-1133">Transmembrane helix</keyword>
<feature type="transmembrane region" description="Helical" evidence="2">
    <location>
        <begin position="262"/>
        <end position="286"/>
    </location>
</feature>
<keyword evidence="2" id="KW-0472">Membrane</keyword>
<protein>
    <submittedName>
        <fullName evidence="3">Uncharacterized protein</fullName>
    </submittedName>
</protein>
<feature type="region of interest" description="Disordered" evidence="1">
    <location>
        <begin position="295"/>
        <end position="366"/>
    </location>
</feature>
<dbReference type="EMBL" id="ML737117">
    <property type="protein sequence ID" value="KAE8346213.1"/>
    <property type="molecule type" value="Genomic_DNA"/>
</dbReference>
<dbReference type="AlphaFoldDB" id="A0A5N6YMU2"/>
<accession>A0A5N6YMU2</accession>
<dbReference type="OrthoDB" id="4497263at2759"/>
<gene>
    <name evidence="3" type="ORF">BDV24DRAFT_159010</name>
</gene>
<organism evidence="3">
    <name type="scientific">Aspergillus arachidicola</name>
    <dbReference type="NCBI Taxonomy" id="656916"/>
    <lineage>
        <taxon>Eukaryota</taxon>
        <taxon>Fungi</taxon>
        <taxon>Dikarya</taxon>
        <taxon>Ascomycota</taxon>
        <taxon>Pezizomycotina</taxon>
        <taxon>Eurotiomycetes</taxon>
        <taxon>Eurotiomycetidae</taxon>
        <taxon>Eurotiales</taxon>
        <taxon>Aspergillaceae</taxon>
        <taxon>Aspergillus</taxon>
        <taxon>Aspergillus subgen. Circumdati</taxon>
    </lineage>
</organism>
<reference evidence="3" key="1">
    <citation type="submission" date="2019-04" db="EMBL/GenBank/DDBJ databases">
        <title>Friends and foes A comparative genomics study of 23 Aspergillus species from section Flavi.</title>
        <authorList>
            <consortium name="DOE Joint Genome Institute"/>
            <person name="Kjaerbolling I."/>
            <person name="Vesth T."/>
            <person name="Frisvad J.C."/>
            <person name="Nybo J.L."/>
            <person name="Theobald S."/>
            <person name="Kildgaard S."/>
            <person name="Isbrandt T."/>
            <person name="Kuo A."/>
            <person name="Sato A."/>
            <person name="Lyhne E.K."/>
            <person name="Kogle M.E."/>
            <person name="Wiebenga A."/>
            <person name="Kun R.S."/>
            <person name="Lubbers R.J."/>
            <person name="Makela M.R."/>
            <person name="Barry K."/>
            <person name="Chovatia M."/>
            <person name="Clum A."/>
            <person name="Daum C."/>
            <person name="Haridas S."/>
            <person name="He G."/>
            <person name="LaButti K."/>
            <person name="Lipzen A."/>
            <person name="Mondo S."/>
            <person name="Riley R."/>
            <person name="Salamov A."/>
            <person name="Simmons B.A."/>
            <person name="Magnuson J.K."/>
            <person name="Henrissat B."/>
            <person name="Mortensen U.H."/>
            <person name="Larsen T.O."/>
            <person name="Devries R.P."/>
            <person name="Grigoriev I.V."/>
            <person name="Machida M."/>
            <person name="Baker S.E."/>
            <person name="Andersen M.R."/>
        </authorList>
    </citation>
    <scope>NUCLEOTIDE SEQUENCE</scope>
    <source>
        <strain evidence="3">CBS 117612</strain>
    </source>
</reference>
<evidence type="ECO:0000256" key="2">
    <source>
        <dbReference type="SAM" id="Phobius"/>
    </source>
</evidence>
<name>A0A5N6YMU2_9EURO</name>
<sequence length="366" mass="38324">MSATRYPLETIDERLTSWLPLTTAWNLPSGCSTNFHIGAAALIAFDPGYGLEGDLLVRCVPHEIAASWEQAALGHPDTSFSLGPLTCPEYLYTAGISVKDGSSTLAMCCPSGYIHDNAILDAKLNVDCLSIAISNMILTFGSTEPGDLRAWTMVTTTLTTSSTVRAMAVMGWNIGTSVSITTTTSVPATATATTVNTFITNAPPKDSSDMTILSSLITTRPEDSSVLASPSAIGLSSTISTASSSTISRSITDYGLSAEDKAGIGVGAGVVAIGLGVLVVAICILVRKQRRSLMCRPPHSNSSRRGTTRRAPNQNPSSHTVHESSTLKASSLSAETVSSTCSSPSKPIAEPRNITAETQRQPGRPE</sequence>